<feature type="compositionally biased region" description="Polar residues" evidence="1">
    <location>
        <begin position="96"/>
        <end position="106"/>
    </location>
</feature>
<dbReference type="EMBL" id="JAPEIS010000001">
    <property type="protein sequence ID" value="KAJ8070154.1"/>
    <property type="molecule type" value="Genomic_DNA"/>
</dbReference>
<feature type="compositionally biased region" description="Polar residues" evidence="1">
    <location>
        <begin position="1"/>
        <end position="25"/>
    </location>
</feature>
<accession>A0A9X0AWC8</accession>
<evidence type="ECO:0000313" key="2">
    <source>
        <dbReference type="EMBL" id="KAJ8070154.1"/>
    </source>
</evidence>
<name>A0A9X0AWC8_9HELO</name>
<feature type="compositionally biased region" description="Polar residues" evidence="1">
    <location>
        <begin position="70"/>
        <end position="87"/>
    </location>
</feature>
<keyword evidence="3" id="KW-1185">Reference proteome</keyword>
<evidence type="ECO:0000313" key="3">
    <source>
        <dbReference type="Proteomes" id="UP001152300"/>
    </source>
</evidence>
<feature type="compositionally biased region" description="Polar residues" evidence="1">
    <location>
        <begin position="119"/>
        <end position="135"/>
    </location>
</feature>
<evidence type="ECO:0000256" key="1">
    <source>
        <dbReference type="SAM" id="MobiDB-lite"/>
    </source>
</evidence>
<reference evidence="2" key="1">
    <citation type="submission" date="2022-11" db="EMBL/GenBank/DDBJ databases">
        <title>Genome Resource of Sclerotinia nivalis Strain SnTB1, a Plant Pathogen Isolated from American Ginseng.</title>
        <authorList>
            <person name="Fan S."/>
        </authorList>
    </citation>
    <scope>NUCLEOTIDE SEQUENCE</scope>
    <source>
        <strain evidence="2">SnTB1</strain>
    </source>
</reference>
<dbReference type="OrthoDB" id="3503103at2759"/>
<dbReference type="Proteomes" id="UP001152300">
    <property type="component" value="Unassembled WGS sequence"/>
</dbReference>
<comment type="caution">
    <text evidence="2">The sequence shown here is derived from an EMBL/GenBank/DDBJ whole genome shotgun (WGS) entry which is preliminary data.</text>
</comment>
<proteinExistence type="predicted"/>
<dbReference type="AlphaFoldDB" id="A0A9X0AWC8"/>
<sequence length="403" mass="45481">MHFSTDYTPSSNTCNTEASNSSPSGRTLKHGIETTSNDEQHAIKRIKRERMSITPPKIPFNHSRRKISSKSRPTLFTTSRIDNSTGSIPDRLPANSHRQVSPSSPANGDRVVNPVSLDNRPTASQHTPASNDQGDYSIQSILQQKNGEISKLKVKLVQSETLRLEAVAREEKLQEQTKARDDLLREFNLDFDLQAEPVVLMEKVISSQIAPGKLWRRRFGKSCARYNDLEEKYKALEGKYRTVETDLREKYITLESKYKTLKARGVNQASYTPYFISANDDEEYHTAEELTAIRKEREDKELADMQDEFDDFMNGVVKECDVPIPSIETVPGDMRILEPPNAQSHTVARSSNPTRTGSSVPTRFVTLSVTPKLPDPPNTYKTNLEIWGRRSMPLFPGPARASV</sequence>
<protein>
    <submittedName>
        <fullName evidence="2">Uncharacterized protein</fullName>
    </submittedName>
</protein>
<gene>
    <name evidence="2" type="ORF">OCU04_000547</name>
</gene>
<feature type="region of interest" description="Disordered" evidence="1">
    <location>
        <begin position="1"/>
        <end position="135"/>
    </location>
</feature>
<organism evidence="2 3">
    <name type="scientific">Sclerotinia nivalis</name>
    <dbReference type="NCBI Taxonomy" id="352851"/>
    <lineage>
        <taxon>Eukaryota</taxon>
        <taxon>Fungi</taxon>
        <taxon>Dikarya</taxon>
        <taxon>Ascomycota</taxon>
        <taxon>Pezizomycotina</taxon>
        <taxon>Leotiomycetes</taxon>
        <taxon>Helotiales</taxon>
        <taxon>Sclerotiniaceae</taxon>
        <taxon>Sclerotinia</taxon>
    </lineage>
</organism>